<dbReference type="EMBL" id="QRGR01000022">
    <property type="protein sequence ID" value="RDV13600.1"/>
    <property type="molecule type" value="Genomic_DNA"/>
</dbReference>
<dbReference type="InterPro" id="IPR029044">
    <property type="entry name" value="Nucleotide-diphossugar_trans"/>
</dbReference>
<dbReference type="InterPro" id="IPR029063">
    <property type="entry name" value="SAM-dependent_MTases_sf"/>
</dbReference>
<dbReference type="PANTHER" id="PTHR48090:SF3">
    <property type="entry name" value="UNDECAPRENYL-PHOSPHATE 4-DEOXY-4-FORMAMIDO-L-ARABINOSE TRANSFERASE"/>
    <property type="match status" value="1"/>
</dbReference>
<dbReference type="GO" id="GO:0009103">
    <property type="term" value="P:lipopolysaccharide biosynthetic process"/>
    <property type="evidence" value="ECO:0007669"/>
    <property type="project" value="UniProtKB-KW"/>
</dbReference>
<evidence type="ECO:0000256" key="7">
    <source>
        <dbReference type="ARBA" id="ARBA00023136"/>
    </source>
</evidence>
<protein>
    <submittedName>
        <fullName evidence="9">Glycosyltransferase</fullName>
    </submittedName>
</protein>
<comment type="caution">
    <text evidence="9">The sequence shown here is derived from an EMBL/GenBank/DDBJ whole genome shotgun (WGS) entry which is preliminary data.</text>
</comment>
<dbReference type="AlphaFoldDB" id="A0A3D8L869"/>
<keyword evidence="1" id="KW-1003">Cell membrane</keyword>
<dbReference type="RefSeq" id="WP_115567140.1">
    <property type="nucleotide sequence ID" value="NZ_QRGR01000022.1"/>
</dbReference>
<dbReference type="CDD" id="cd04179">
    <property type="entry name" value="DPM_DPG-synthase_like"/>
    <property type="match status" value="1"/>
</dbReference>
<reference evidence="10" key="1">
    <citation type="submission" date="2018-08" db="EMBL/GenBank/DDBJ databases">
        <authorList>
            <person name="Liu Z.-W."/>
            <person name="Du Z.-J."/>
        </authorList>
    </citation>
    <scope>NUCLEOTIDE SEQUENCE [LARGE SCALE GENOMIC DNA]</scope>
    <source>
        <strain evidence="10">H4X</strain>
    </source>
</reference>
<dbReference type="Pfam" id="PF13489">
    <property type="entry name" value="Methyltransf_23"/>
    <property type="match status" value="1"/>
</dbReference>
<dbReference type="InterPro" id="IPR050256">
    <property type="entry name" value="Glycosyltransferase_2"/>
</dbReference>
<organism evidence="9 10">
    <name type="scientific">Pontibacter diazotrophicus</name>
    <dbReference type="NCBI Taxonomy" id="1400979"/>
    <lineage>
        <taxon>Bacteria</taxon>
        <taxon>Pseudomonadati</taxon>
        <taxon>Bacteroidota</taxon>
        <taxon>Cytophagia</taxon>
        <taxon>Cytophagales</taxon>
        <taxon>Hymenobacteraceae</taxon>
        <taxon>Pontibacter</taxon>
    </lineage>
</organism>
<keyword evidence="10" id="KW-1185">Reference proteome</keyword>
<dbReference type="GO" id="GO:0005886">
    <property type="term" value="C:plasma membrane"/>
    <property type="evidence" value="ECO:0007669"/>
    <property type="project" value="TreeGrafter"/>
</dbReference>
<dbReference type="Pfam" id="PF00535">
    <property type="entry name" value="Glycos_transf_2"/>
    <property type="match status" value="1"/>
</dbReference>
<dbReference type="CDD" id="cd02440">
    <property type="entry name" value="AdoMet_MTases"/>
    <property type="match status" value="1"/>
</dbReference>
<evidence type="ECO:0000313" key="10">
    <source>
        <dbReference type="Proteomes" id="UP000256708"/>
    </source>
</evidence>
<dbReference type="PANTHER" id="PTHR48090">
    <property type="entry name" value="UNDECAPRENYL-PHOSPHATE 4-DEOXY-4-FORMAMIDO-L-ARABINOSE TRANSFERASE-RELATED"/>
    <property type="match status" value="1"/>
</dbReference>
<evidence type="ECO:0000256" key="6">
    <source>
        <dbReference type="ARBA" id="ARBA00022989"/>
    </source>
</evidence>
<dbReference type="InterPro" id="IPR001173">
    <property type="entry name" value="Glyco_trans_2-like"/>
</dbReference>
<evidence type="ECO:0000256" key="3">
    <source>
        <dbReference type="ARBA" id="ARBA00022679"/>
    </source>
</evidence>
<name>A0A3D8L869_9BACT</name>
<evidence type="ECO:0000259" key="8">
    <source>
        <dbReference type="Pfam" id="PF00535"/>
    </source>
</evidence>
<keyword evidence="3 9" id="KW-0808">Transferase</keyword>
<keyword evidence="2" id="KW-0328">Glycosyltransferase</keyword>
<dbReference type="OrthoDB" id="9797819at2"/>
<dbReference type="SUPFAM" id="SSF53448">
    <property type="entry name" value="Nucleotide-diphospho-sugar transferases"/>
    <property type="match status" value="1"/>
</dbReference>
<dbReference type="Gene3D" id="3.40.50.150">
    <property type="entry name" value="Vaccinia Virus protein VP39"/>
    <property type="match status" value="1"/>
</dbReference>
<evidence type="ECO:0000256" key="4">
    <source>
        <dbReference type="ARBA" id="ARBA00022692"/>
    </source>
</evidence>
<evidence type="ECO:0000256" key="2">
    <source>
        <dbReference type="ARBA" id="ARBA00022676"/>
    </source>
</evidence>
<evidence type="ECO:0000256" key="5">
    <source>
        <dbReference type="ARBA" id="ARBA00022985"/>
    </source>
</evidence>
<proteinExistence type="predicted"/>
<feature type="domain" description="Glycosyltransferase 2-like" evidence="8">
    <location>
        <begin position="258"/>
        <end position="422"/>
    </location>
</feature>
<sequence>MVNTEFIETLQQREQFREFYWKKRDPIVKDRLLWRAQTFRHLTHLLPGQSILELGCGSGLFTKQLYRVSKGENPITAATFLEHVSEQDKSLPVEFVSLSSFPGQLSNRKYANIIVMDLHDRKNSSWFLECIHTLLEPGGQVIFYESNPNNPFLNARKVFNKFTGKTDFRTLLNRSDLKSSLENSGFINISAVYNDFVYAPLTPKGVWVLRNLSILLENLSLVKSLAGAILIHAQKPPQEVVLPNMCLCNHKELIGAISVVVPCHNEEMNLQPLVTRLLGFYGDYLHEIVLVDDNSKDNTKAVIAQLAAEYPLVKPVYRTPPNGVGRAIRDGYKAATGEYILSMDCDFQHLLPELRDMFDAAVKGYDVVIGSRFSRRSVLLNYPFQKIMANRGFHFLARFILRRKFRDLTNNLKLIRKEVLDNLQLTQNDFAINAETGLMPMLMGYKVREVPISWINRTPDMGVSSFRLFKVGGGYWKVLYQLWLKKNFHSKSYYPNIKLKEIDKVRLP</sequence>
<keyword evidence="7" id="KW-0472">Membrane</keyword>
<keyword evidence="4" id="KW-0812">Transmembrane</keyword>
<dbReference type="SUPFAM" id="SSF53335">
    <property type="entry name" value="S-adenosyl-L-methionine-dependent methyltransferases"/>
    <property type="match status" value="1"/>
</dbReference>
<keyword evidence="5" id="KW-0448">Lipopolysaccharide biosynthesis</keyword>
<keyword evidence="6" id="KW-1133">Transmembrane helix</keyword>
<dbReference type="GO" id="GO:0099621">
    <property type="term" value="F:undecaprenyl-phosphate 4-deoxy-4-formamido-L-arabinose transferase activity"/>
    <property type="evidence" value="ECO:0007669"/>
    <property type="project" value="TreeGrafter"/>
</dbReference>
<dbReference type="Gene3D" id="3.90.550.10">
    <property type="entry name" value="Spore Coat Polysaccharide Biosynthesis Protein SpsA, Chain A"/>
    <property type="match status" value="1"/>
</dbReference>
<gene>
    <name evidence="9" type="ORF">DXT99_18865</name>
</gene>
<accession>A0A3D8L869</accession>
<evidence type="ECO:0000256" key="1">
    <source>
        <dbReference type="ARBA" id="ARBA00022475"/>
    </source>
</evidence>
<dbReference type="Proteomes" id="UP000256708">
    <property type="component" value="Unassembled WGS sequence"/>
</dbReference>
<evidence type="ECO:0000313" key="9">
    <source>
        <dbReference type="EMBL" id="RDV13600.1"/>
    </source>
</evidence>